<keyword evidence="2" id="KW-0408">Iron</keyword>
<dbReference type="Pfam" id="PF12838">
    <property type="entry name" value="Fer4_7"/>
    <property type="match status" value="1"/>
</dbReference>
<dbReference type="Pfam" id="PF04432">
    <property type="entry name" value="FrhB_FdhB_C"/>
    <property type="match status" value="1"/>
</dbReference>
<keyword evidence="3" id="KW-0411">Iron-sulfur</keyword>
<evidence type="ECO:0000313" key="5">
    <source>
        <dbReference type="EMBL" id="SDB79389.1"/>
    </source>
</evidence>
<dbReference type="AlphaFoldDB" id="A0A1G6GBV1"/>
<dbReference type="GO" id="GO:0046872">
    <property type="term" value="F:metal ion binding"/>
    <property type="evidence" value="ECO:0007669"/>
    <property type="project" value="UniProtKB-KW"/>
</dbReference>
<dbReference type="Proteomes" id="UP000183670">
    <property type="component" value="Unassembled WGS sequence"/>
</dbReference>
<evidence type="ECO:0000313" key="6">
    <source>
        <dbReference type="Proteomes" id="UP000183670"/>
    </source>
</evidence>
<proteinExistence type="predicted"/>
<sequence>MLQNLPNREHCTGCSACYNSCMHEAIIMRQDKEGFLMPIIDEDKCVRCNVCVKKCPVINVPNIEESTKKIFAAYNLNKEQHQKSASGGLFSAFANYFYDLKNGVICASAFDLSLNLRFDISTEKKDLEKLRGSKYVQSEVGLIYREIRKLLIDGKSVFFLGTPCQVAGLRAYLGKEYDNLFTVDLVCHGVPSPKLFKSYLNSIGISSKKEYDNYYFRSQKNSIYFISSVKPVGEHSMFIPYNQHSYISAYLRGWIHRESCYNCHFTGKHRQGDCTICDFWGILAGKTSFLGGDKSMGVSMLMVNTPTGERIFSEMKSQLYLEEKSFEEALIDNHNLIHSDERPPERDFMYDELITLSPKEFMRKYNCKLYTPTSFVKRIIRRVRNFFHI</sequence>
<evidence type="ECO:0000259" key="4">
    <source>
        <dbReference type="PROSITE" id="PS51379"/>
    </source>
</evidence>
<dbReference type="PANTHER" id="PTHR43193:SF2">
    <property type="entry name" value="POLYFERREDOXIN PROTEIN FWDF"/>
    <property type="match status" value="1"/>
</dbReference>
<dbReference type="InterPro" id="IPR017896">
    <property type="entry name" value="4Fe4S_Fe-S-bd"/>
</dbReference>
<protein>
    <submittedName>
        <fullName evidence="5">Coenzyme F420-reducing hydrogenase, beta subunit</fullName>
    </submittedName>
</protein>
<dbReference type="PROSITE" id="PS00198">
    <property type="entry name" value="4FE4S_FER_1"/>
    <property type="match status" value="1"/>
</dbReference>
<name>A0A1G6GBV1_BACOV</name>
<dbReference type="Gene3D" id="3.30.70.20">
    <property type="match status" value="1"/>
</dbReference>
<evidence type="ECO:0000256" key="2">
    <source>
        <dbReference type="ARBA" id="ARBA00023004"/>
    </source>
</evidence>
<gene>
    <name evidence="5" type="ORF">SAMN05192581_10755</name>
</gene>
<reference evidence="5 6" key="1">
    <citation type="submission" date="2016-10" db="EMBL/GenBank/DDBJ databases">
        <authorList>
            <person name="de Groot N.N."/>
        </authorList>
    </citation>
    <scope>NUCLEOTIDE SEQUENCE [LARGE SCALE GENOMIC DNA]</scope>
    <source>
        <strain evidence="5 6">NLAE-zl-C500</strain>
    </source>
</reference>
<accession>A0A1G6GBV1</accession>
<dbReference type="InterPro" id="IPR052977">
    <property type="entry name" value="Polyferredoxin-like_ET"/>
</dbReference>
<feature type="domain" description="4Fe-4S ferredoxin-type" evidence="4">
    <location>
        <begin position="2"/>
        <end position="31"/>
    </location>
</feature>
<dbReference type="RefSeq" id="WP_074560133.1">
    <property type="nucleotide sequence ID" value="NZ_FMYE01000075.1"/>
</dbReference>
<dbReference type="EMBL" id="FMYE01000075">
    <property type="protein sequence ID" value="SDB79389.1"/>
    <property type="molecule type" value="Genomic_DNA"/>
</dbReference>
<organism evidence="5 6">
    <name type="scientific">Bacteroides ovatus</name>
    <dbReference type="NCBI Taxonomy" id="28116"/>
    <lineage>
        <taxon>Bacteria</taxon>
        <taxon>Pseudomonadati</taxon>
        <taxon>Bacteroidota</taxon>
        <taxon>Bacteroidia</taxon>
        <taxon>Bacteroidales</taxon>
        <taxon>Bacteroidaceae</taxon>
        <taxon>Bacteroides</taxon>
    </lineage>
</organism>
<feature type="domain" description="4Fe-4S ferredoxin-type" evidence="4">
    <location>
        <begin position="36"/>
        <end position="66"/>
    </location>
</feature>
<dbReference type="SUPFAM" id="SSF54862">
    <property type="entry name" value="4Fe-4S ferredoxins"/>
    <property type="match status" value="1"/>
</dbReference>
<keyword evidence="1" id="KW-0479">Metal-binding</keyword>
<dbReference type="PROSITE" id="PS51379">
    <property type="entry name" value="4FE4S_FER_2"/>
    <property type="match status" value="2"/>
</dbReference>
<evidence type="ECO:0000256" key="3">
    <source>
        <dbReference type="ARBA" id="ARBA00023014"/>
    </source>
</evidence>
<dbReference type="PANTHER" id="PTHR43193">
    <property type="match status" value="1"/>
</dbReference>
<evidence type="ECO:0000256" key="1">
    <source>
        <dbReference type="ARBA" id="ARBA00022723"/>
    </source>
</evidence>
<dbReference type="InterPro" id="IPR007525">
    <property type="entry name" value="FrhB_FdhB_C"/>
</dbReference>
<dbReference type="InterPro" id="IPR017900">
    <property type="entry name" value="4Fe4S_Fe_S_CS"/>
</dbReference>
<dbReference type="GO" id="GO:0051536">
    <property type="term" value="F:iron-sulfur cluster binding"/>
    <property type="evidence" value="ECO:0007669"/>
    <property type="project" value="UniProtKB-KW"/>
</dbReference>